<feature type="region of interest" description="Disordered" evidence="1">
    <location>
        <begin position="829"/>
        <end position="856"/>
    </location>
</feature>
<keyword evidence="5" id="KW-1185">Reference proteome</keyword>
<reference evidence="4 5" key="1">
    <citation type="submission" date="2015-07" db="EMBL/GenBank/DDBJ databases">
        <title>Draft Genome Sequence of Malassezia furfur CBS1878 and Malassezia pachydermatis CBS1879.</title>
        <authorList>
            <person name="Triana S."/>
            <person name="Ohm R."/>
            <person name="Gonzalez A."/>
            <person name="DeCock H."/>
            <person name="Restrepo S."/>
            <person name="Celis A."/>
        </authorList>
    </citation>
    <scope>NUCLEOTIDE SEQUENCE [LARGE SCALE GENOMIC DNA]</scope>
    <source>
        <strain evidence="4 5">CBS 1879</strain>
    </source>
</reference>
<feature type="compositionally biased region" description="Basic residues" evidence="1">
    <location>
        <begin position="19"/>
        <end position="31"/>
    </location>
</feature>
<dbReference type="PANTHER" id="PTHR12412:SF2">
    <property type="entry name" value="NUCLEAR CAP-BINDING PROTEIN SUBUNIT 1"/>
    <property type="match status" value="1"/>
</dbReference>
<feature type="region of interest" description="Disordered" evidence="1">
    <location>
        <begin position="1"/>
        <end position="57"/>
    </location>
</feature>
<dbReference type="OrthoDB" id="10252707at2759"/>
<sequence>MVRDERAQWDASDDAPPPRHNRRGWGRHRGGPRGPHAHGDARHFSAPPFGAYGPSPDRAKMMQIEATRHIHQSIFQLGEQDSFDFASEIPKVCAWLESQALEFPAAVVSALRIMATEQPHKTALTAALIGQLALAPTQAPPSSGDNGGAGLSLGMRVMDHLANMFVQDIDAHYWRNVRLSLHVFAALIPLGIVSPASVRAALQALVDVLASDGVSRTVADAAADCVIETVCRAGADLLQPEQTPTDAPGHAKEQLDAIVRGIRAYADRREAPSTLLSPFSLAHDEGEYAFLNEEGWVDRVHALEAMQEYGYVRPGFLPSASHLLPTTVSSITSTVPLEQRTIRLPEIHVSPIRSAKYDDQDDDLLAPPPHLNTGKGMADVVRARIGAPTPECAARWMGDSVPQLGRANGLVLRAIVQDVLDLYVVNRKECAHVLLALPQWLRRGTFDGRVPPTRGVFGESDSEWLATQGDGPWSLEDVLLECVLSTALLFPRPPQLELYYSSLLREIVTLAPQQVAPSIGRTIRRLYSACAEGRVHADVLRRVADWFSMHLSNFNFTWAWTEWADDAALPWSHPRRALARRVVELEVRLAYYDRIKSTLPPELESSLLPPWEPAPVYLYGDPSHAHHALAMQFFNSLKAKASVQVVQADLQSFQQRILAPPSDVPSLDETHVETPAEAEQVVRDMAVQTLLNAGSRSFSHLLNVIERYHELLRALSQTPEARVSILASTAAFWTRSPQWVLIVCDKLLQYRIVEPVDVVTFVFSTPEATEADDEAGSAFALATPSAVWGSTSRDWSSFHWWAMLRLTVDKVLGRVGQLARRVEELKRASSTETTASADPTSHSVSSSDAPPRAAASSVDEAQVHLDAIQLEQRKVLVTILTQMVALLHARGLPTLDAHASADAWQTWWLHEWYRAFLGVYAPVLAAHREILLANVFAKTANDDPALTLFEQATTWAASLAL</sequence>
<accession>A0A0M8MQP6</accession>
<feature type="domain" description="MIF4G-like type 2" evidence="3">
    <location>
        <begin position="617"/>
        <end position="924"/>
    </location>
</feature>
<dbReference type="GO" id="GO:0006406">
    <property type="term" value="P:mRNA export from nucleus"/>
    <property type="evidence" value="ECO:0007669"/>
    <property type="project" value="InterPro"/>
</dbReference>
<dbReference type="Pfam" id="PF09088">
    <property type="entry name" value="MIF4G_like"/>
    <property type="match status" value="1"/>
</dbReference>
<dbReference type="InterPro" id="IPR016024">
    <property type="entry name" value="ARM-type_fold"/>
</dbReference>
<dbReference type="InterPro" id="IPR015174">
    <property type="entry name" value="MIF4G-like_typ-2"/>
</dbReference>
<dbReference type="GO" id="GO:0003729">
    <property type="term" value="F:mRNA binding"/>
    <property type="evidence" value="ECO:0007669"/>
    <property type="project" value="TreeGrafter"/>
</dbReference>
<dbReference type="AlphaFoldDB" id="A0A0M8MQP6"/>
<gene>
    <name evidence="4" type="ORF">Malapachy_3110</name>
</gene>
<dbReference type="Proteomes" id="UP000037751">
    <property type="component" value="Unassembled WGS sequence"/>
</dbReference>
<organism evidence="4 5">
    <name type="scientific">Malassezia pachydermatis</name>
    <dbReference type="NCBI Taxonomy" id="77020"/>
    <lineage>
        <taxon>Eukaryota</taxon>
        <taxon>Fungi</taxon>
        <taxon>Dikarya</taxon>
        <taxon>Basidiomycota</taxon>
        <taxon>Ustilaginomycotina</taxon>
        <taxon>Malasseziomycetes</taxon>
        <taxon>Malasseziales</taxon>
        <taxon>Malasseziaceae</taxon>
        <taxon>Malassezia</taxon>
    </lineage>
</organism>
<dbReference type="InterPro" id="IPR027159">
    <property type="entry name" value="CBP80"/>
</dbReference>
<evidence type="ECO:0000313" key="5">
    <source>
        <dbReference type="Proteomes" id="UP000037751"/>
    </source>
</evidence>
<name>A0A0M8MQP6_9BASI</name>
<dbReference type="Gene3D" id="1.25.40.180">
    <property type="match status" value="3"/>
</dbReference>
<feature type="compositionally biased region" description="Polar residues" evidence="1">
    <location>
        <begin position="830"/>
        <end position="842"/>
    </location>
</feature>
<dbReference type="GO" id="GO:0005846">
    <property type="term" value="C:nuclear cap binding complex"/>
    <property type="evidence" value="ECO:0007669"/>
    <property type="project" value="InterPro"/>
</dbReference>
<dbReference type="EMBL" id="LGAV01000001">
    <property type="protein sequence ID" value="KOS16408.1"/>
    <property type="molecule type" value="Genomic_DNA"/>
</dbReference>
<dbReference type="GeneID" id="28729464"/>
<evidence type="ECO:0000259" key="2">
    <source>
        <dbReference type="Pfam" id="PF09088"/>
    </source>
</evidence>
<dbReference type="InterPro" id="IPR015172">
    <property type="entry name" value="MIF4G-like_typ-1"/>
</dbReference>
<dbReference type="PANTHER" id="PTHR12412">
    <property type="entry name" value="CAP BINDING PROTEIN"/>
    <property type="match status" value="1"/>
</dbReference>
<dbReference type="STRING" id="77020.A0A0M8MQP6"/>
<dbReference type="GO" id="GO:0000339">
    <property type="term" value="F:RNA cap binding"/>
    <property type="evidence" value="ECO:0007669"/>
    <property type="project" value="InterPro"/>
</dbReference>
<dbReference type="VEuPathDB" id="FungiDB:Malapachy_3110"/>
<feature type="domain" description="MIF4G-like type 1" evidence="2">
    <location>
        <begin position="403"/>
        <end position="600"/>
    </location>
</feature>
<dbReference type="GO" id="GO:0000184">
    <property type="term" value="P:nuclear-transcribed mRNA catabolic process, nonsense-mediated decay"/>
    <property type="evidence" value="ECO:0007669"/>
    <property type="project" value="TreeGrafter"/>
</dbReference>
<dbReference type="SUPFAM" id="SSF48371">
    <property type="entry name" value="ARM repeat"/>
    <property type="match status" value="3"/>
</dbReference>
<dbReference type="Pfam" id="PF09090">
    <property type="entry name" value="MIF4G_like_2"/>
    <property type="match status" value="1"/>
</dbReference>
<comment type="caution">
    <text evidence="4">The sequence shown here is derived from an EMBL/GenBank/DDBJ whole genome shotgun (WGS) entry which is preliminary data.</text>
</comment>
<feature type="compositionally biased region" description="Low complexity" evidence="1">
    <location>
        <begin position="843"/>
        <end position="856"/>
    </location>
</feature>
<evidence type="ECO:0000313" key="4">
    <source>
        <dbReference type="EMBL" id="KOS16408.1"/>
    </source>
</evidence>
<evidence type="ECO:0000259" key="3">
    <source>
        <dbReference type="Pfam" id="PF09090"/>
    </source>
</evidence>
<proteinExistence type="predicted"/>
<dbReference type="RefSeq" id="XP_017994040.1">
    <property type="nucleotide sequence ID" value="XM_018137588.1"/>
</dbReference>
<protein>
    <submittedName>
        <fullName evidence="4">80 kDa nuclear cap binding protein</fullName>
    </submittedName>
</protein>
<evidence type="ECO:0000256" key="1">
    <source>
        <dbReference type="SAM" id="MobiDB-lite"/>
    </source>
</evidence>
<dbReference type="GO" id="GO:0005634">
    <property type="term" value="C:nucleus"/>
    <property type="evidence" value="ECO:0007669"/>
    <property type="project" value="TreeGrafter"/>
</dbReference>